<feature type="transmembrane region" description="Helical" evidence="7">
    <location>
        <begin position="411"/>
        <end position="442"/>
    </location>
</feature>
<gene>
    <name evidence="9" type="ORF">GH984_06980</name>
</gene>
<dbReference type="AlphaFoldDB" id="A0A6N7QSR5"/>
<feature type="transmembrane region" description="Helical" evidence="7">
    <location>
        <begin position="16"/>
        <end position="37"/>
    </location>
</feature>
<dbReference type="InterPro" id="IPR038766">
    <property type="entry name" value="Membrane_comp_ABC_pdt"/>
</dbReference>
<dbReference type="PANTHER" id="PTHR30287">
    <property type="entry name" value="MEMBRANE COMPONENT OF PREDICTED ABC SUPERFAMILY METABOLITE UPTAKE TRANSPORTER"/>
    <property type="match status" value="1"/>
</dbReference>
<feature type="transmembrane region" description="Helical" evidence="7">
    <location>
        <begin position="252"/>
        <end position="272"/>
    </location>
</feature>
<evidence type="ECO:0000259" key="8">
    <source>
        <dbReference type="Pfam" id="PF02687"/>
    </source>
</evidence>
<evidence type="ECO:0000256" key="7">
    <source>
        <dbReference type="SAM" id="Phobius"/>
    </source>
</evidence>
<evidence type="ECO:0000313" key="10">
    <source>
        <dbReference type="Proteomes" id="UP000433788"/>
    </source>
</evidence>
<feature type="transmembrane region" description="Helical" evidence="7">
    <location>
        <begin position="768"/>
        <end position="791"/>
    </location>
</feature>
<evidence type="ECO:0000256" key="3">
    <source>
        <dbReference type="ARBA" id="ARBA00022692"/>
    </source>
</evidence>
<dbReference type="Pfam" id="PF02687">
    <property type="entry name" value="FtsX"/>
    <property type="match status" value="2"/>
</dbReference>
<evidence type="ECO:0000256" key="5">
    <source>
        <dbReference type="ARBA" id="ARBA00023136"/>
    </source>
</evidence>
<dbReference type="GO" id="GO:0005524">
    <property type="term" value="F:ATP binding"/>
    <property type="evidence" value="ECO:0007669"/>
    <property type="project" value="InterPro"/>
</dbReference>
<dbReference type="InterPro" id="IPR036640">
    <property type="entry name" value="ABC1_TM_sf"/>
</dbReference>
<keyword evidence="10" id="KW-1185">Reference proteome</keyword>
<feature type="transmembrane region" description="Helical" evidence="7">
    <location>
        <begin position="463"/>
        <end position="483"/>
    </location>
</feature>
<keyword evidence="4 7" id="KW-1133">Transmembrane helix</keyword>
<dbReference type="InterPro" id="IPR003838">
    <property type="entry name" value="ABC3_permease_C"/>
</dbReference>
<comment type="caution">
    <text evidence="9">The sequence shown here is derived from an EMBL/GenBank/DDBJ whole genome shotgun (WGS) entry which is preliminary data.</text>
</comment>
<keyword evidence="5 7" id="KW-0472">Membrane</keyword>
<feature type="transmembrane region" description="Helical" evidence="7">
    <location>
        <begin position="803"/>
        <end position="825"/>
    </location>
</feature>
<feature type="region of interest" description="Disordered" evidence="6">
    <location>
        <begin position="581"/>
        <end position="605"/>
    </location>
</feature>
<feature type="transmembrane region" description="Helical" evidence="7">
    <location>
        <begin position="716"/>
        <end position="736"/>
    </location>
</feature>
<dbReference type="SUPFAM" id="SSF90123">
    <property type="entry name" value="ABC transporter transmembrane region"/>
    <property type="match status" value="1"/>
</dbReference>
<feature type="compositionally biased region" description="Low complexity" evidence="6">
    <location>
        <begin position="583"/>
        <end position="598"/>
    </location>
</feature>
<feature type="domain" description="ABC3 transporter permease C-terminal" evidence="8">
    <location>
        <begin position="720"/>
        <end position="833"/>
    </location>
</feature>
<evidence type="ECO:0000256" key="1">
    <source>
        <dbReference type="ARBA" id="ARBA00004651"/>
    </source>
</evidence>
<dbReference type="EMBL" id="WJPP01000003">
    <property type="protein sequence ID" value="MRH78449.1"/>
    <property type="molecule type" value="Genomic_DNA"/>
</dbReference>
<evidence type="ECO:0000256" key="2">
    <source>
        <dbReference type="ARBA" id="ARBA00022475"/>
    </source>
</evidence>
<name>A0A6N7QSR5_9GAMM</name>
<evidence type="ECO:0000256" key="4">
    <source>
        <dbReference type="ARBA" id="ARBA00022989"/>
    </source>
</evidence>
<comment type="subcellular location">
    <subcellularLocation>
        <location evidence="1">Cell membrane</location>
        <topology evidence="1">Multi-pass membrane protein</topology>
    </subcellularLocation>
</comment>
<organism evidence="9 10">
    <name type="scientific">Spiribacter salilacus</name>
    <dbReference type="NCBI Taxonomy" id="2664894"/>
    <lineage>
        <taxon>Bacteria</taxon>
        <taxon>Pseudomonadati</taxon>
        <taxon>Pseudomonadota</taxon>
        <taxon>Gammaproteobacteria</taxon>
        <taxon>Chromatiales</taxon>
        <taxon>Ectothiorhodospiraceae</taxon>
        <taxon>Spiribacter</taxon>
    </lineage>
</organism>
<sequence>MLALRLLYRDWRGGELRLLAMAVVIAVAAVTGVAWLAERVSAATELRAADLLAADRAVEYSQPIPADWVERAQTAGLRTAQIAVFPTVVLAGDENRLVSAKAVNSTYPLRGELRIKPEPGHPEIIPDSIPESGTAWVESRLLGLLGVSVGESISLGALEFEVAAVISLEPDRGDGFASLAPRVMFNQTDLEATELLGPGSRVRHKLLLAGPLEALDGLTSALVAEFGNDIEIETPTDERQGAAEVVEQAKRFLGLAALLTVIVAGVAVLLTVRHYAERQITSVAVMRAIGASRQRILGLFVGKLLWLGVFAGAFGAAIGFGLHVAMLALVADLLGARLPPPSWRPLATGWVTAGVALLGFALPTLSRLRDVPPMRVLRRDLGDNLLRAGLPLAVAAVVILGLMGWQARDPLVAITVFGAVGVTLLVLTAVASGVVFGVRALTRRGGTGRLLWLTGLTRRPMTAIIQIVAIGVGLMSLFLLAVVRNDLLTAWQAEIPPDAPNQFLINIQPEQVDGVRQTLADADISTVFYPMVRARLLAMNGESVAADDFDSAQARRLTRRDFNLSWTSTLADDNRVVAGRWWGEGSSEGSSETPTDSPTDSDRPQLSVETGFAEEVGIELGDTLTFGSGGAEVTAEVTNLRDVRWESFNVNFFVLGSPGTFDPFPQTWLTSFHLADTHNSGTLLNTLVRNYPSVTIIDVSSVLRIVRTIIDQGSRVVELMALLTLLAGVLVLLAALQITGEERRFESALLRALGASGTRIRRMARWEFWLVGAIAGALAGLAATTAGLVVAEVLFSLEYPLRPMTLVIGAGVGLLTVWVAGGLGARRYYRSSPMQLLREG</sequence>
<dbReference type="RefSeq" id="WP_153719484.1">
    <property type="nucleotide sequence ID" value="NZ_WJPP01000003.1"/>
</dbReference>
<reference evidence="9 10" key="1">
    <citation type="submission" date="2019-11" db="EMBL/GenBank/DDBJ databases">
        <authorList>
            <person name="Zhang X.Y."/>
        </authorList>
    </citation>
    <scope>NUCLEOTIDE SEQUENCE [LARGE SCALE GENOMIC DNA]</scope>
    <source>
        <strain evidence="9 10">C176</strain>
    </source>
</reference>
<dbReference type="Proteomes" id="UP000433788">
    <property type="component" value="Unassembled WGS sequence"/>
</dbReference>
<proteinExistence type="predicted"/>
<feature type="domain" description="ABC3 transporter permease C-terminal" evidence="8">
    <location>
        <begin position="255"/>
        <end position="369"/>
    </location>
</feature>
<keyword evidence="2" id="KW-1003">Cell membrane</keyword>
<feature type="transmembrane region" description="Helical" evidence="7">
    <location>
        <begin position="343"/>
        <end position="365"/>
    </location>
</feature>
<evidence type="ECO:0000256" key="6">
    <source>
        <dbReference type="SAM" id="MobiDB-lite"/>
    </source>
</evidence>
<accession>A0A6N7QSR5</accession>
<protein>
    <submittedName>
        <fullName evidence="9">FtsX-like permease family protein</fullName>
    </submittedName>
</protein>
<feature type="transmembrane region" description="Helical" evidence="7">
    <location>
        <begin position="304"/>
        <end position="331"/>
    </location>
</feature>
<keyword evidence="3 7" id="KW-0812">Transmembrane</keyword>
<evidence type="ECO:0000313" key="9">
    <source>
        <dbReference type="EMBL" id="MRH78449.1"/>
    </source>
</evidence>
<feature type="transmembrane region" description="Helical" evidence="7">
    <location>
        <begin position="385"/>
        <end position="405"/>
    </location>
</feature>
<dbReference type="PANTHER" id="PTHR30287:SF1">
    <property type="entry name" value="INNER MEMBRANE PROTEIN"/>
    <property type="match status" value="1"/>
</dbReference>
<dbReference type="GO" id="GO:0005886">
    <property type="term" value="C:plasma membrane"/>
    <property type="evidence" value="ECO:0007669"/>
    <property type="project" value="UniProtKB-SubCell"/>
</dbReference>